<evidence type="ECO:0000313" key="1">
    <source>
        <dbReference type="EMBL" id="OYQ34373.1"/>
    </source>
</evidence>
<proteinExistence type="predicted"/>
<evidence type="ECO:0000313" key="2">
    <source>
        <dbReference type="Proteomes" id="UP000216605"/>
    </source>
</evidence>
<comment type="caution">
    <text evidence="1">The sequence shown here is derived from an EMBL/GenBank/DDBJ whole genome shotgun (WGS) entry which is preliminary data.</text>
</comment>
<name>A0A255YYQ1_9FLAO</name>
<sequence length="138" mass="16088">MLFAQKDRVIYIDNLSSEALKYSFASNYTSASFYIYYIGYETKKKRDSIEQFQMKKREKLASLGTIVFFPAIPPTGTNFLATHPPEILSSLEGIVTITLKDYREHKFKNTNPRNTYIIVPHKETGKYLKWRVMEEASK</sequence>
<accession>A0A255YYQ1</accession>
<organism evidence="1 2">
    <name type="scientific">Flavobacterium cyanobacteriorum</name>
    <dbReference type="NCBI Taxonomy" id="2022802"/>
    <lineage>
        <taxon>Bacteria</taxon>
        <taxon>Pseudomonadati</taxon>
        <taxon>Bacteroidota</taxon>
        <taxon>Flavobacteriia</taxon>
        <taxon>Flavobacteriales</taxon>
        <taxon>Flavobacteriaceae</taxon>
        <taxon>Flavobacterium</taxon>
    </lineage>
</organism>
<keyword evidence="2" id="KW-1185">Reference proteome</keyword>
<dbReference type="AlphaFoldDB" id="A0A255YYQ1"/>
<protein>
    <submittedName>
        <fullName evidence="1">Uncharacterized protein</fullName>
    </submittedName>
</protein>
<dbReference type="EMBL" id="NOXV01000294">
    <property type="protein sequence ID" value="OYQ34373.1"/>
    <property type="molecule type" value="Genomic_DNA"/>
</dbReference>
<gene>
    <name evidence="1" type="ORF">CHU92_11930</name>
</gene>
<dbReference type="Proteomes" id="UP000216605">
    <property type="component" value="Unassembled WGS sequence"/>
</dbReference>
<reference evidence="1 2" key="1">
    <citation type="submission" date="2017-07" db="EMBL/GenBank/DDBJ databases">
        <title>Flavobacterium cyanobacteriorum sp. nov., isolated from cyanobacterial aggregates in a eutrophic lake.</title>
        <authorList>
            <person name="Cai H."/>
        </authorList>
    </citation>
    <scope>NUCLEOTIDE SEQUENCE [LARGE SCALE GENOMIC DNA]</scope>
    <source>
        <strain evidence="1 2">TH021</strain>
    </source>
</reference>